<dbReference type="InterPro" id="IPR027417">
    <property type="entry name" value="P-loop_NTPase"/>
</dbReference>
<evidence type="ECO:0000259" key="2">
    <source>
        <dbReference type="Pfam" id="PF12770"/>
    </source>
</evidence>
<comment type="caution">
    <text evidence="3">The sequence shown here is derived from an EMBL/GenBank/DDBJ whole genome shotgun (WGS) entry which is preliminary data.</text>
</comment>
<dbReference type="InterPro" id="IPR024983">
    <property type="entry name" value="CHAT_dom"/>
</dbReference>
<reference evidence="3" key="2">
    <citation type="submission" date="2023-05" db="EMBL/GenBank/DDBJ databases">
        <authorList>
            <consortium name="Lawrence Berkeley National Laboratory"/>
            <person name="Steindorff A."/>
            <person name="Hensen N."/>
            <person name="Bonometti L."/>
            <person name="Westerberg I."/>
            <person name="Brannstrom I.O."/>
            <person name="Guillou S."/>
            <person name="Cros-Aarteil S."/>
            <person name="Calhoun S."/>
            <person name="Haridas S."/>
            <person name="Kuo A."/>
            <person name="Mondo S."/>
            <person name="Pangilinan J."/>
            <person name="Riley R."/>
            <person name="Labutti K."/>
            <person name="Andreopoulos B."/>
            <person name="Lipzen A."/>
            <person name="Chen C."/>
            <person name="Yanf M."/>
            <person name="Daum C."/>
            <person name="Ng V."/>
            <person name="Clum A."/>
            <person name="Ohm R."/>
            <person name="Martin F."/>
            <person name="Silar P."/>
            <person name="Natvig D."/>
            <person name="Lalanne C."/>
            <person name="Gautier V."/>
            <person name="Ament-Velasquez S.L."/>
            <person name="Kruys A."/>
            <person name="Hutchinson M.I."/>
            <person name="Powell A.J."/>
            <person name="Barry K."/>
            <person name="Miller A.N."/>
            <person name="Grigoriev I.V."/>
            <person name="Debuchy R."/>
            <person name="Gladieux P."/>
            <person name="Thoren M.H."/>
            <person name="Johannesson H."/>
        </authorList>
    </citation>
    <scope>NUCLEOTIDE SEQUENCE</scope>
    <source>
        <strain evidence="3">PSN293</strain>
    </source>
</reference>
<dbReference type="SUPFAM" id="SSF52540">
    <property type="entry name" value="P-loop containing nucleoside triphosphate hydrolases"/>
    <property type="match status" value="1"/>
</dbReference>
<feature type="domain" description="CHAT" evidence="2">
    <location>
        <begin position="119"/>
        <end position="370"/>
    </location>
</feature>
<feature type="region of interest" description="Disordered" evidence="1">
    <location>
        <begin position="412"/>
        <end position="432"/>
    </location>
</feature>
<dbReference type="EMBL" id="MU858115">
    <property type="protein sequence ID" value="KAK4213053.1"/>
    <property type="molecule type" value="Genomic_DNA"/>
</dbReference>
<dbReference type="Pfam" id="PF12770">
    <property type="entry name" value="CHAT"/>
    <property type="match status" value="1"/>
</dbReference>
<sequence length="1299" mass="143862">MVGGCPHAVHEIIISAVGDDGEQLSVPVLSQGVQLGPVKSLNISTLRQEQWGLKTEFLYEDYIRQPLRVERANESKEVLTGFAREVIRDLELGAIIEEAMLHQDTKVIIKIEASVERFHGLPWEVLENPEVWREASATPGQHVPDIMVCRSVTASSATEEKVDARGVTVPHSSVEEINILLVVARKNGPTSDRPDINYRLNALPLTQLVDEMGPKARLYIARPGTYQSFKSALGDRRYDVVHLDLHGLSVAGVYAKLGFTAPTASRSERGEGLEWISASDVAGHLVRNGVPLVVVNACQSASGGVGVSNLAAVLVGRGVESVVGMTHSVHEDAVRIFVPKFYTSYLIDGQSAVESTYRARRALQRNPLRNAKTFGMEIDLNDYILPAVFQARGRVGLATRCVVEELETAAALAGEKPDPGPERGAPSHADNLKTPFFGRDADMFQVERKLFLRGPTGLIHGWACAGKTTLIDHLADWWRKSGFISEVRRIVVPEGDDVRGLATEQAQLAVPMSSPKSDPSSPVLPSLIVIEHLEDLPRDRYPQLVQYLVDATRHQKAVVIMSSEDLNFHSHAIAAGCPIWNYDLEGSDPRDTLKYLSSCLKPAVSAAAVTGKNSTSSTDLRYLRRILRLFDYNPVAVVELESFLRRTGMSPSQVFWQLQSHPLGMTWSSQSAARLVQVLRGKLPLRPSGSPAGWLPWPTLSGGHFFYHQIRTPDTSSDPNITPPMRDYLTSPQVTRHPRDKGTDVLHPLVVEWIRQVYANQEANRDSSMRNTVTHYFNICRGFSTSKERHTWLSDEEFLNLVACMEFCLNLQASTAEPDAGIILDLLWATCLRAQCVTATAPTQQTLEDQELLADLSTAVVMVRLPRFRPFDSDTWDAYNGACLSEYATKSALSVLDTARLALHCLFLAKFSVSSTATARPWVLASKLLLQEVDLLGSEAGVHTLLRFLKCSAVVLDMELGCKKMTPLKDLVDLSRKLNSIQLPTAEMKFISTWTNDCICRFGGSVVSPTSHGFEERLQCVCEATSGLDEQSPHVVAFSSALDILNASKEDGRGSATQKVMVDRQIQKLEDKLADAISSGEISLETVVLRLLLQVRLHRGEWGTSLLLVDRLESALGASEFLPGLSTDEQVHKRWGIRFERIRAECHHFLGHSEEFEHHAEKLRQLREARESKWTYEHMREEAIANAVSSNVATLQRGFAKHAHGASGPSGLQNQRLLRREKMTREMLDQRLSSPLDKLADPVFSKISDQLESAASATYSLDMAVESPDVDYPSMFLERFQPYAIDLFFACIQRPGGSG</sequence>
<evidence type="ECO:0000313" key="3">
    <source>
        <dbReference type="EMBL" id="KAK4213053.1"/>
    </source>
</evidence>
<gene>
    <name evidence="3" type="ORF">QBC37DRAFT_374386</name>
</gene>
<dbReference type="Proteomes" id="UP001301769">
    <property type="component" value="Unassembled WGS sequence"/>
</dbReference>
<accession>A0AAN7B6V5</accession>
<reference evidence="3" key="1">
    <citation type="journal article" date="2023" name="Mol. Phylogenet. Evol.">
        <title>Genome-scale phylogeny and comparative genomics of the fungal order Sordariales.</title>
        <authorList>
            <person name="Hensen N."/>
            <person name="Bonometti L."/>
            <person name="Westerberg I."/>
            <person name="Brannstrom I.O."/>
            <person name="Guillou S."/>
            <person name="Cros-Aarteil S."/>
            <person name="Calhoun S."/>
            <person name="Haridas S."/>
            <person name="Kuo A."/>
            <person name="Mondo S."/>
            <person name="Pangilinan J."/>
            <person name="Riley R."/>
            <person name="LaButti K."/>
            <person name="Andreopoulos B."/>
            <person name="Lipzen A."/>
            <person name="Chen C."/>
            <person name="Yan M."/>
            <person name="Daum C."/>
            <person name="Ng V."/>
            <person name="Clum A."/>
            <person name="Steindorff A."/>
            <person name="Ohm R.A."/>
            <person name="Martin F."/>
            <person name="Silar P."/>
            <person name="Natvig D.O."/>
            <person name="Lalanne C."/>
            <person name="Gautier V."/>
            <person name="Ament-Velasquez S.L."/>
            <person name="Kruys A."/>
            <person name="Hutchinson M.I."/>
            <person name="Powell A.J."/>
            <person name="Barry K."/>
            <person name="Miller A.N."/>
            <person name="Grigoriev I.V."/>
            <person name="Debuchy R."/>
            <person name="Gladieux P."/>
            <person name="Hiltunen Thoren M."/>
            <person name="Johannesson H."/>
        </authorList>
    </citation>
    <scope>NUCLEOTIDE SEQUENCE</scope>
    <source>
        <strain evidence="3">PSN293</strain>
    </source>
</reference>
<evidence type="ECO:0000313" key="4">
    <source>
        <dbReference type="Proteomes" id="UP001301769"/>
    </source>
</evidence>
<proteinExistence type="predicted"/>
<evidence type="ECO:0000256" key="1">
    <source>
        <dbReference type="SAM" id="MobiDB-lite"/>
    </source>
</evidence>
<keyword evidence="4" id="KW-1185">Reference proteome</keyword>
<organism evidence="3 4">
    <name type="scientific">Rhypophila decipiens</name>
    <dbReference type="NCBI Taxonomy" id="261697"/>
    <lineage>
        <taxon>Eukaryota</taxon>
        <taxon>Fungi</taxon>
        <taxon>Dikarya</taxon>
        <taxon>Ascomycota</taxon>
        <taxon>Pezizomycotina</taxon>
        <taxon>Sordariomycetes</taxon>
        <taxon>Sordariomycetidae</taxon>
        <taxon>Sordariales</taxon>
        <taxon>Naviculisporaceae</taxon>
        <taxon>Rhypophila</taxon>
    </lineage>
</organism>
<protein>
    <submittedName>
        <fullName evidence="3">CHAT domain-containing protein</fullName>
    </submittedName>
</protein>
<name>A0AAN7B6V5_9PEZI</name>